<accession>A0ABT1PN22</accession>
<dbReference type="PANTHER" id="PTHR12215">
    <property type="entry name" value="PHOSPHOPANTETHEINE TRANSFERASE"/>
    <property type="match status" value="1"/>
</dbReference>
<comment type="similarity">
    <text evidence="1">Belongs to the P-Pant transferase superfamily. Gsp/Sfp/HetI/AcpT family.</text>
</comment>
<dbReference type="RefSeq" id="WP_255932353.1">
    <property type="nucleotide sequence ID" value="NZ_JANFNH010000058.1"/>
</dbReference>
<dbReference type="InterPro" id="IPR008278">
    <property type="entry name" value="4-PPantetheinyl_Trfase_dom"/>
</dbReference>
<dbReference type="GO" id="GO:0016740">
    <property type="term" value="F:transferase activity"/>
    <property type="evidence" value="ECO:0007669"/>
    <property type="project" value="UniProtKB-KW"/>
</dbReference>
<keyword evidence="2 4" id="KW-0808">Transferase</keyword>
<dbReference type="Gene3D" id="3.90.470.20">
    <property type="entry name" value="4'-phosphopantetheinyl transferase domain"/>
    <property type="match status" value="1"/>
</dbReference>
<name>A0ABT1PN22_9ACTN</name>
<evidence type="ECO:0000313" key="5">
    <source>
        <dbReference type="Proteomes" id="UP001206206"/>
    </source>
</evidence>
<dbReference type="EMBL" id="JANFNH010000058">
    <property type="protein sequence ID" value="MCQ4046186.1"/>
    <property type="molecule type" value="Genomic_DNA"/>
</dbReference>
<dbReference type="SUPFAM" id="SSF56214">
    <property type="entry name" value="4'-phosphopantetheinyl transferase"/>
    <property type="match status" value="2"/>
</dbReference>
<dbReference type="PANTHER" id="PTHR12215:SF10">
    <property type="entry name" value="L-AMINOADIPATE-SEMIALDEHYDE DEHYDROGENASE-PHOSPHOPANTETHEINYL TRANSFERASE"/>
    <property type="match status" value="1"/>
</dbReference>
<evidence type="ECO:0000256" key="2">
    <source>
        <dbReference type="ARBA" id="ARBA00022679"/>
    </source>
</evidence>
<dbReference type="InterPro" id="IPR037143">
    <property type="entry name" value="4-PPantetheinyl_Trfase_dom_sf"/>
</dbReference>
<evidence type="ECO:0000313" key="4">
    <source>
        <dbReference type="EMBL" id="MCQ4046186.1"/>
    </source>
</evidence>
<evidence type="ECO:0000259" key="3">
    <source>
        <dbReference type="Pfam" id="PF01648"/>
    </source>
</evidence>
<dbReference type="Proteomes" id="UP001206206">
    <property type="component" value="Unassembled WGS sequence"/>
</dbReference>
<dbReference type="Pfam" id="PF01648">
    <property type="entry name" value="ACPS"/>
    <property type="match status" value="1"/>
</dbReference>
<proteinExistence type="inferred from homology"/>
<comment type="caution">
    <text evidence="4">The sequence shown here is derived from an EMBL/GenBank/DDBJ whole genome shotgun (WGS) entry which is preliminary data.</text>
</comment>
<sequence length="247" mass="25603">MTVPTPPARIVPRELGSGTLAGGLALPGPWDPAHVWLLRVSRHAAELDGLEVLDAAERQRHQAFVRARDRERYAVAHVGLRLLLGAYTGTKPGGVVLARERCPLCGGPHGRPAVSGGAPHFSLSHSGDLVLIAVAATPVGADVEEIPALSVADDVARTLHPRERDELAALAPADRIIAFSRCWTRKEAYLKGTGEGLAGGPEHTYVGTGSEPAAVTGWALADVPVGDGYGAAIATALVGSQPPCVKG</sequence>
<dbReference type="InterPro" id="IPR050559">
    <property type="entry name" value="P-Pant_transferase_sf"/>
</dbReference>
<organism evidence="4 5">
    <name type="scientific">Streptantibioticus rubrisoli</name>
    <dbReference type="NCBI Taxonomy" id="1387313"/>
    <lineage>
        <taxon>Bacteria</taxon>
        <taxon>Bacillati</taxon>
        <taxon>Actinomycetota</taxon>
        <taxon>Actinomycetes</taxon>
        <taxon>Kitasatosporales</taxon>
        <taxon>Streptomycetaceae</taxon>
        <taxon>Streptantibioticus</taxon>
    </lineage>
</organism>
<keyword evidence="5" id="KW-1185">Reference proteome</keyword>
<protein>
    <submittedName>
        <fullName evidence="4">4'-phosphopantetheinyl transferase superfamily protein</fullName>
    </submittedName>
</protein>
<gene>
    <name evidence="4" type="ORF">NON19_30120</name>
</gene>
<evidence type="ECO:0000256" key="1">
    <source>
        <dbReference type="ARBA" id="ARBA00010990"/>
    </source>
</evidence>
<feature type="domain" description="4'-phosphopantetheinyl transferase" evidence="3">
    <location>
        <begin position="138"/>
        <end position="199"/>
    </location>
</feature>
<reference evidence="4 5" key="1">
    <citation type="submission" date="2022-06" db="EMBL/GenBank/DDBJ databases">
        <title>Draft genome sequence of type strain Streptomyces rubrisoli DSM 42083.</title>
        <authorList>
            <person name="Duangmal K."/>
            <person name="Klaysubun C."/>
        </authorList>
    </citation>
    <scope>NUCLEOTIDE SEQUENCE [LARGE SCALE GENOMIC DNA]</scope>
    <source>
        <strain evidence="4 5">DSM 42083</strain>
    </source>
</reference>